<feature type="compositionally biased region" description="Low complexity" evidence="5">
    <location>
        <begin position="321"/>
        <end position="332"/>
    </location>
</feature>
<name>A0A9P0CLY8_9CUCU</name>
<dbReference type="GO" id="GO:0031624">
    <property type="term" value="F:ubiquitin conjugating enzyme binding"/>
    <property type="evidence" value="ECO:0007669"/>
    <property type="project" value="TreeGrafter"/>
</dbReference>
<dbReference type="InterPro" id="IPR013083">
    <property type="entry name" value="Znf_RING/FYVE/PHD"/>
</dbReference>
<keyword evidence="8" id="KW-1185">Reference proteome</keyword>
<dbReference type="EMBL" id="OV651824">
    <property type="protein sequence ID" value="CAH1101955.1"/>
    <property type="molecule type" value="Genomic_DNA"/>
</dbReference>
<accession>A0A9P0CLY8</accession>
<dbReference type="Pfam" id="PF21362">
    <property type="entry name" value="Sina_RING"/>
    <property type="match status" value="1"/>
</dbReference>
<dbReference type="GO" id="GO:0008270">
    <property type="term" value="F:zinc ion binding"/>
    <property type="evidence" value="ECO:0007669"/>
    <property type="project" value="UniProtKB-KW"/>
</dbReference>
<feature type="region of interest" description="Disordered" evidence="5">
    <location>
        <begin position="237"/>
        <end position="264"/>
    </location>
</feature>
<evidence type="ECO:0000256" key="3">
    <source>
        <dbReference type="ARBA" id="ARBA00022833"/>
    </source>
</evidence>
<evidence type="ECO:0000313" key="8">
    <source>
        <dbReference type="Proteomes" id="UP001153636"/>
    </source>
</evidence>
<dbReference type="SUPFAM" id="SSF49599">
    <property type="entry name" value="TRAF domain-like"/>
    <property type="match status" value="1"/>
</dbReference>
<sequence length="531" mass="59638">MLNMTEEDNDSLITTLKSLKCSICTSILSVAPIMTINDDEYQCGRCKTIKPNNTAMRNKIFEKVAQHLNFPCMNNSCTAVLPWKDVENHENDCVHTTIVCPIFHENCDEKITLKDLKNHILQKHGNNIFFDQIQLTLPMFKSFVCLAVVRSMEFLIYISSDKVLITSIKPADEKITYTLKLNSTLENHTSLVFDNQSIQLFNERKHCFRCLDKRCNLKYHPFSSVYAPVVEKKSVENGAVRKDKSNAQSRRRNPLNDINSPFYVPPRITGNTESIFGTPTQDNSVTITPPAQLKFSSIFSKNVSSGLGSAANDNNLAFYEPPTTTSSSNNTPQLFGNLTTLKTQNPSKPNDSNLQSTSNENHNDKDKPIKVAETEDQVKGLKCTTFNLAHVQNLIGMTPSIVFTITVPLTEECRPEPIDSYIPRNLLSTIDNTDVLRKILECPICNELMLDKIFVCERGHQICTKCKNSCNNRGTCPSCMGVLADNRSIALEALAEECSLCCSYKEDGCEFRGNPKNVSKHEKSCELREGE</sequence>
<dbReference type="Gene3D" id="3.30.40.10">
    <property type="entry name" value="Zinc/RING finger domain, C3HC4 (zinc finger)"/>
    <property type="match status" value="2"/>
</dbReference>
<evidence type="ECO:0000256" key="5">
    <source>
        <dbReference type="SAM" id="MobiDB-lite"/>
    </source>
</evidence>
<dbReference type="GO" id="GO:0061630">
    <property type="term" value="F:ubiquitin protein ligase activity"/>
    <property type="evidence" value="ECO:0007669"/>
    <property type="project" value="TreeGrafter"/>
</dbReference>
<dbReference type="GO" id="GO:0043161">
    <property type="term" value="P:proteasome-mediated ubiquitin-dependent protein catabolic process"/>
    <property type="evidence" value="ECO:0007669"/>
    <property type="project" value="TreeGrafter"/>
</dbReference>
<gene>
    <name evidence="7" type="ORF">PSYICH_LOCUS3488</name>
</gene>
<evidence type="ECO:0000259" key="6">
    <source>
        <dbReference type="PROSITE" id="PS50089"/>
    </source>
</evidence>
<dbReference type="AlphaFoldDB" id="A0A9P0CLY8"/>
<dbReference type="PANTHER" id="PTHR45877">
    <property type="entry name" value="E3 UBIQUITIN-PROTEIN LIGASE SIAH2"/>
    <property type="match status" value="1"/>
</dbReference>
<dbReference type="InterPro" id="IPR049548">
    <property type="entry name" value="Sina-like_RING"/>
</dbReference>
<dbReference type="PANTHER" id="PTHR45877:SF2">
    <property type="entry name" value="E3 UBIQUITIN-PROTEIN LIGASE SINA-RELATED"/>
    <property type="match status" value="1"/>
</dbReference>
<evidence type="ECO:0000256" key="4">
    <source>
        <dbReference type="PROSITE-ProRule" id="PRU00175"/>
    </source>
</evidence>
<feature type="compositionally biased region" description="Polar residues" evidence="5">
    <location>
        <begin position="333"/>
        <end position="360"/>
    </location>
</feature>
<keyword evidence="2 4" id="KW-0863">Zinc-finger</keyword>
<feature type="domain" description="RING-type" evidence="6">
    <location>
        <begin position="442"/>
        <end position="479"/>
    </location>
</feature>
<evidence type="ECO:0000313" key="7">
    <source>
        <dbReference type="EMBL" id="CAH1101955.1"/>
    </source>
</evidence>
<dbReference type="PROSITE" id="PS50089">
    <property type="entry name" value="ZF_RING_2"/>
    <property type="match status" value="1"/>
</dbReference>
<dbReference type="Proteomes" id="UP001153636">
    <property type="component" value="Chromosome 12"/>
</dbReference>
<reference evidence="7" key="1">
    <citation type="submission" date="2022-01" db="EMBL/GenBank/DDBJ databases">
        <authorList>
            <person name="King R."/>
        </authorList>
    </citation>
    <scope>NUCLEOTIDE SEQUENCE</scope>
</reference>
<evidence type="ECO:0000256" key="1">
    <source>
        <dbReference type="ARBA" id="ARBA00022723"/>
    </source>
</evidence>
<dbReference type="GO" id="GO:0005737">
    <property type="term" value="C:cytoplasm"/>
    <property type="evidence" value="ECO:0007669"/>
    <property type="project" value="TreeGrafter"/>
</dbReference>
<protein>
    <recommendedName>
        <fullName evidence="6">RING-type domain-containing protein</fullName>
    </recommendedName>
</protein>
<dbReference type="InterPro" id="IPR004162">
    <property type="entry name" value="SINA-like_animal"/>
</dbReference>
<dbReference type="Pfam" id="PF21361">
    <property type="entry name" value="Sina_ZnF"/>
    <property type="match status" value="1"/>
</dbReference>
<organism evidence="7 8">
    <name type="scientific">Psylliodes chrysocephalus</name>
    <dbReference type="NCBI Taxonomy" id="3402493"/>
    <lineage>
        <taxon>Eukaryota</taxon>
        <taxon>Metazoa</taxon>
        <taxon>Ecdysozoa</taxon>
        <taxon>Arthropoda</taxon>
        <taxon>Hexapoda</taxon>
        <taxon>Insecta</taxon>
        <taxon>Pterygota</taxon>
        <taxon>Neoptera</taxon>
        <taxon>Endopterygota</taxon>
        <taxon>Coleoptera</taxon>
        <taxon>Polyphaga</taxon>
        <taxon>Cucujiformia</taxon>
        <taxon>Chrysomeloidea</taxon>
        <taxon>Chrysomelidae</taxon>
        <taxon>Galerucinae</taxon>
        <taxon>Alticini</taxon>
        <taxon>Psylliodes</taxon>
    </lineage>
</organism>
<dbReference type="OrthoDB" id="6768780at2759"/>
<keyword evidence="1" id="KW-0479">Metal-binding</keyword>
<dbReference type="InterPro" id="IPR001841">
    <property type="entry name" value="Znf_RING"/>
</dbReference>
<feature type="region of interest" description="Disordered" evidence="5">
    <location>
        <begin position="318"/>
        <end position="369"/>
    </location>
</feature>
<evidence type="ECO:0000256" key="2">
    <source>
        <dbReference type="ARBA" id="ARBA00022771"/>
    </source>
</evidence>
<proteinExistence type="predicted"/>
<keyword evidence="3" id="KW-0862">Zinc</keyword>
<dbReference type="SUPFAM" id="SSF57850">
    <property type="entry name" value="RING/U-box"/>
    <property type="match status" value="1"/>
</dbReference>